<evidence type="ECO:0000256" key="1">
    <source>
        <dbReference type="ARBA" id="ARBA00022723"/>
    </source>
</evidence>
<feature type="zinc finger region" description="C3H1-type" evidence="5">
    <location>
        <begin position="125"/>
        <end position="152"/>
    </location>
</feature>
<dbReference type="Gene3D" id="4.10.1000.10">
    <property type="entry name" value="Zinc finger, CCCH-type"/>
    <property type="match status" value="1"/>
</dbReference>
<evidence type="ECO:0000259" key="7">
    <source>
        <dbReference type="PROSITE" id="PS50103"/>
    </source>
</evidence>
<organism evidence="8">
    <name type="scientific">Chromera velia CCMP2878</name>
    <dbReference type="NCBI Taxonomy" id="1169474"/>
    <lineage>
        <taxon>Eukaryota</taxon>
        <taxon>Sar</taxon>
        <taxon>Alveolata</taxon>
        <taxon>Colpodellida</taxon>
        <taxon>Chromeraceae</taxon>
        <taxon>Chromera</taxon>
    </lineage>
</organism>
<protein>
    <recommendedName>
        <fullName evidence="7">C3H1-type domain-containing protein</fullName>
    </recommendedName>
</protein>
<dbReference type="InterPro" id="IPR045124">
    <property type="entry name" value="Su(sable)-like"/>
</dbReference>
<keyword evidence="4 5" id="KW-0862">Zinc</keyword>
<feature type="compositionally biased region" description="Polar residues" evidence="6">
    <location>
        <begin position="88"/>
        <end position="100"/>
    </location>
</feature>
<feature type="region of interest" description="Disordered" evidence="6">
    <location>
        <begin position="82"/>
        <end position="107"/>
    </location>
</feature>
<dbReference type="GO" id="GO:0008270">
    <property type="term" value="F:zinc ion binding"/>
    <property type="evidence" value="ECO:0007669"/>
    <property type="project" value="UniProtKB-KW"/>
</dbReference>
<evidence type="ECO:0000256" key="3">
    <source>
        <dbReference type="ARBA" id="ARBA00022771"/>
    </source>
</evidence>
<feature type="region of interest" description="Disordered" evidence="6">
    <location>
        <begin position="1"/>
        <end position="20"/>
    </location>
</feature>
<dbReference type="PANTHER" id="PTHR13119:SF12">
    <property type="entry name" value="PROTEIN SUPPRESSOR OF SABLE"/>
    <property type="match status" value="1"/>
</dbReference>
<accession>A0A0G4F0R6</accession>
<feature type="domain" description="C3H1-type" evidence="7">
    <location>
        <begin position="125"/>
        <end position="152"/>
    </location>
</feature>
<dbReference type="AlphaFoldDB" id="A0A0G4F0R6"/>
<keyword evidence="1 5" id="KW-0479">Metal-binding</keyword>
<reference evidence="8" key="1">
    <citation type="submission" date="2014-11" db="EMBL/GenBank/DDBJ databases">
        <authorList>
            <person name="Otto D Thomas"/>
            <person name="Naeem Raeece"/>
        </authorList>
    </citation>
    <scope>NUCLEOTIDE SEQUENCE</scope>
</reference>
<dbReference type="VEuPathDB" id="CryptoDB:Cvel_14512"/>
<dbReference type="InterPro" id="IPR036855">
    <property type="entry name" value="Znf_CCCH_sf"/>
</dbReference>
<dbReference type="PROSITE" id="PS50103">
    <property type="entry name" value="ZF_C3H1"/>
    <property type="match status" value="3"/>
</dbReference>
<evidence type="ECO:0000256" key="2">
    <source>
        <dbReference type="ARBA" id="ARBA00022737"/>
    </source>
</evidence>
<evidence type="ECO:0000256" key="6">
    <source>
        <dbReference type="SAM" id="MobiDB-lite"/>
    </source>
</evidence>
<feature type="domain" description="C3H1-type" evidence="7">
    <location>
        <begin position="156"/>
        <end position="182"/>
    </location>
</feature>
<dbReference type="GO" id="GO:0005634">
    <property type="term" value="C:nucleus"/>
    <property type="evidence" value="ECO:0007669"/>
    <property type="project" value="TreeGrafter"/>
</dbReference>
<proteinExistence type="predicted"/>
<dbReference type="SUPFAM" id="SSF90229">
    <property type="entry name" value="CCCH zinc finger"/>
    <property type="match status" value="1"/>
</dbReference>
<dbReference type="GO" id="GO:0003723">
    <property type="term" value="F:RNA binding"/>
    <property type="evidence" value="ECO:0007669"/>
    <property type="project" value="InterPro"/>
</dbReference>
<dbReference type="PANTHER" id="PTHR13119">
    <property type="entry name" value="ZINC FINGER CCCH DOMAIN-CONTAINING PROTEI"/>
    <property type="match status" value="1"/>
</dbReference>
<feature type="domain" description="C3H1-type" evidence="7">
    <location>
        <begin position="185"/>
        <end position="208"/>
    </location>
</feature>
<evidence type="ECO:0000256" key="5">
    <source>
        <dbReference type="PROSITE-ProRule" id="PRU00723"/>
    </source>
</evidence>
<dbReference type="InterPro" id="IPR000571">
    <property type="entry name" value="Znf_CCCH"/>
</dbReference>
<dbReference type="SMART" id="SM00356">
    <property type="entry name" value="ZnF_C3H1"/>
    <property type="match status" value="3"/>
</dbReference>
<evidence type="ECO:0000313" key="8">
    <source>
        <dbReference type="EMBL" id="CEM05211.1"/>
    </source>
</evidence>
<keyword evidence="3 5" id="KW-0863">Zinc-finger</keyword>
<dbReference type="Pfam" id="PF14608">
    <property type="entry name" value="zf-CCCH_2"/>
    <property type="match status" value="2"/>
</dbReference>
<feature type="zinc finger region" description="C3H1-type" evidence="5">
    <location>
        <begin position="156"/>
        <end position="182"/>
    </location>
</feature>
<dbReference type="EMBL" id="CDMZ01000040">
    <property type="protein sequence ID" value="CEM05211.1"/>
    <property type="molecule type" value="Genomic_DNA"/>
</dbReference>
<dbReference type="GO" id="GO:0045892">
    <property type="term" value="P:negative regulation of DNA-templated transcription"/>
    <property type="evidence" value="ECO:0007669"/>
    <property type="project" value="InterPro"/>
</dbReference>
<keyword evidence="2" id="KW-0677">Repeat</keyword>
<sequence>MGDEAPVHHSGSQTDRQATAAPLRNFVREAFAQIEVRDDAEISRAVQILERNSLKTAASVAWVQEKELEQIGFSLGERKALKRRAEATTKSPNQKRSTGGANRVEARPNGMKKTVITVDVMRIGDAKNMPCEPFRRGNCKNEKRCRFSHSTAVLDGQRMESCRFIAGGCQKGDLCVFSHVKALLPCRFFHSVGNCRGGSACPFSHAPKVSTLSEPDKYEFVDKNKFFFRKLVEENDAQSINSEQNWWFAIWNEINKRERLLQRRTFPPFPDHPHPFPFHPHTYGTGDGGLFGPPARGPAHGQAQAQGHYRQPVFPRTPRGGLYQPVHSTPKGVGKVSRGANGGWRPAPFYDPSSVFYGQRQRMQQVGTLKKA</sequence>
<feature type="zinc finger region" description="C3H1-type" evidence="5">
    <location>
        <begin position="185"/>
        <end position="208"/>
    </location>
</feature>
<evidence type="ECO:0000256" key="4">
    <source>
        <dbReference type="ARBA" id="ARBA00022833"/>
    </source>
</evidence>
<gene>
    <name evidence="8" type="ORF">Cvel_14512</name>
</gene>
<name>A0A0G4F0R6_9ALVE</name>